<dbReference type="Pfam" id="PF13602">
    <property type="entry name" value="ADH_zinc_N_2"/>
    <property type="match status" value="1"/>
</dbReference>
<dbReference type="EMBL" id="BNJJ01000015">
    <property type="protein sequence ID" value="GHO87069.1"/>
    <property type="molecule type" value="Genomic_DNA"/>
</dbReference>
<gene>
    <name evidence="1" type="ORF">KSZ_50750</name>
</gene>
<comment type="caution">
    <text evidence="1">The sequence shown here is derived from an EMBL/GenBank/DDBJ whole genome shotgun (WGS) entry which is preliminary data.</text>
</comment>
<reference evidence="1 2" key="1">
    <citation type="journal article" date="2021" name="Int. J. Syst. Evol. Microbiol.">
        <title>Reticulibacter mediterranei gen. nov., sp. nov., within the new family Reticulibacteraceae fam. nov., and Ktedonospora formicarum gen. nov., sp. nov., Ktedonobacter robiniae sp. nov., Dictyobacter formicarum sp. nov. and Dictyobacter arantiisoli sp. nov., belonging to the class Ktedonobacteria.</title>
        <authorList>
            <person name="Yabe S."/>
            <person name="Zheng Y."/>
            <person name="Wang C.M."/>
            <person name="Sakai Y."/>
            <person name="Abe K."/>
            <person name="Yokota A."/>
            <person name="Donadio S."/>
            <person name="Cavaletti L."/>
            <person name="Monciardini P."/>
        </authorList>
    </citation>
    <scope>NUCLEOTIDE SEQUENCE [LARGE SCALE GENOMIC DNA]</scope>
    <source>
        <strain evidence="1 2">SOSP1-9</strain>
    </source>
</reference>
<dbReference type="RefSeq" id="WP_201364656.1">
    <property type="nucleotide sequence ID" value="NZ_BNJJ01000015.1"/>
</dbReference>
<dbReference type="Proteomes" id="UP000635565">
    <property type="component" value="Unassembled WGS sequence"/>
</dbReference>
<sequence length="139" mass="15090">MVADAAETDVDLIRSFGASEIVRRGDGMAQRFRNVVSARLDAVADGALLCEQITPAIRNGGQIVVVRFWDGEPGRDITVHRINVRGSVTDHADIARLAEQVESGVLTLRVTAVFPADQAVDAHRMLDRGGVRGRIVLEF</sequence>
<dbReference type="InterPro" id="IPR036291">
    <property type="entry name" value="NAD(P)-bd_dom_sf"/>
</dbReference>
<keyword evidence="2" id="KW-1185">Reference proteome</keyword>
<evidence type="ECO:0000313" key="1">
    <source>
        <dbReference type="EMBL" id="GHO87069.1"/>
    </source>
</evidence>
<evidence type="ECO:0000313" key="2">
    <source>
        <dbReference type="Proteomes" id="UP000635565"/>
    </source>
</evidence>
<proteinExistence type="predicted"/>
<name>A0ABQ3VN23_9CHLR</name>
<organism evidence="1 2">
    <name type="scientific">Dictyobacter formicarum</name>
    <dbReference type="NCBI Taxonomy" id="2778368"/>
    <lineage>
        <taxon>Bacteria</taxon>
        <taxon>Bacillati</taxon>
        <taxon>Chloroflexota</taxon>
        <taxon>Ktedonobacteria</taxon>
        <taxon>Ktedonobacterales</taxon>
        <taxon>Dictyobacteraceae</taxon>
        <taxon>Dictyobacter</taxon>
    </lineage>
</organism>
<evidence type="ECO:0008006" key="3">
    <source>
        <dbReference type="Google" id="ProtNLM"/>
    </source>
</evidence>
<accession>A0ABQ3VN23</accession>
<protein>
    <recommendedName>
        <fullName evidence="3">Alcohol dehydrogenase-like C-terminal domain-containing protein</fullName>
    </recommendedName>
</protein>
<dbReference type="SUPFAM" id="SSF51735">
    <property type="entry name" value="NAD(P)-binding Rossmann-fold domains"/>
    <property type="match status" value="1"/>
</dbReference>
<dbReference type="Gene3D" id="3.90.180.10">
    <property type="entry name" value="Medium-chain alcohol dehydrogenases, catalytic domain"/>
    <property type="match status" value="1"/>
</dbReference>